<dbReference type="Gene3D" id="2.30.270.10">
    <property type="entry name" value="duf1285 protein"/>
    <property type="match status" value="1"/>
</dbReference>
<evidence type="ECO:0000259" key="1">
    <source>
        <dbReference type="Pfam" id="PF06938"/>
    </source>
</evidence>
<dbReference type="InterPro" id="IPR048341">
    <property type="entry name" value="DUF1285_N"/>
</dbReference>
<accession>A0ABV4VL37</accession>
<name>A0ABV4VL37_9GAMM</name>
<dbReference type="EMBL" id="JBHFGU010000004">
    <property type="protein sequence ID" value="MFB2620967.1"/>
    <property type="molecule type" value="Genomic_DNA"/>
</dbReference>
<protein>
    <submittedName>
        <fullName evidence="2">DUF1285 domain-containing protein</fullName>
    </submittedName>
</protein>
<dbReference type="RefSeq" id="WP_342202094.1">
    <property type="nucleotide sequence ID" value="NZ_JBCATE010000004.1"/>
</dbReference>
<dbReference type="Pfam" id="PF06938">
    <property type="entry name" value="DUF1285_N"/>
    <property type="match status" value="1"/>
</dbReference>
<dbReference type="InterPro" id="IPR023361">
    <property type="entry name" value="DUF1285_beta_roll_sf"/>
</dbReference>
<keyword evidence="3" id="KW-1185">Reference proteome</keyword>
<dbReference type="InterPro" id="IPR010707">
    <property type="entry name" value="DUF1285"/>
</dbReference>
<organism evidence="2 3">
    <name type="scientific">Shewanella mangrovisoli</name>
    <dbReference type="NCBI Taxonomy" id="2864211"/>
    <lineage>
        <taxon>Bacteria</taxon>
        <taxon>Pseudomonadati</taxon>
        <taxon>Pseudomonadota</taxon>
        <taxon>Gammaproteobacteria</taxon>
        <taxon>Alteromonadales</taxon>
        <taxon>Shewanellaceae</taxon>
        <taxon>Shewanella</taxon>
    </lineage>
</organism>
<reference evidence="2 3" key="1">
    <citation type="submission" date="2024-09" db="EMBL/GenBank/DDBJ databases">
        <authorList>
            <person name="Zhang Y."/>
        </authorList>
    </citation>
    <scope>NUCLEOTIDE SEQUENCE [LARGE SCALE GENOMIC DNA]</scope>
    <source>
        <strain evidence="2 3">ZJ318</strain>
    </source>
</reference>
<feature type="domain" description="DUF1285" evidence="1">
    <location>
        <begin position="38"/>
        <end position="88"/>
    </location>
</feature>
<dbReference type="Gene3D" id="3.10.540.10">
    <property type="entry name" value="duf1285 like domain"/>
    <property type="match status" value="1"/>
</dbReference>
<evidence type="ECO:0000313" key="2">
    <source>
        <dbReference type="EMBL" id="MFB2620967.1"/>
    </source>
</evidence>
<sequence length="166" mass="18729">MEKHTDNVIDTLQEFINKPMPDDVVTPPTALCSEVALFRIQLSGDWLYQNSPLPTKFAKLFASILHGIDGEHFLITPVEKVRVEVEDAPLVIVDYVKNDAAPSLMLKSSIGTEHQIADLKRLKLTDFGIYLPLERGLWGKLSRACYYNFVNEFNLSDDQGSDASRF</sequence>
<gene>
    <name evidence="2" type="ORF">ACE02W_14215</name>
</gene>
<comment type="caution">
    <text evidence="2">The sequence shown here is derived from an EMBL/GenBank/DDBJ whole genome shotgun (WGS) entry which is preliminary data.</text>
</comment>
<evidence type="ECO:0000313" key="3">
    <source>
        <dbReference type="Proteomes" id="UP001576708"/>
    </source>
</evidence>
<dbReference type="Proteomes" id="UP001576708">
    <property type="component" value="Unassembled WGS sequence"/>
</dbReference>
<proteinExistence type="predicted"/>
<dbReference type="PIRSF" id="PIRSF029557">
    <property type="entry name" value="UCP029557"/>
    <property type="match status" value="1"/>
</dbReference>